<dbReference type="EMBL" id="SWAD01000066">
    <property type="protein sequence ID" value="TMQ76021.1"/>
    <property type="molecule type" value="Genomic_DNA"/>
</dbReference>
<organism evidence="2 3">
    <name type="scientific">Candidatus Accumulibacter phosphatis</name>
    <dbReference type="NCBI Taxonomy" id="327160"/>
    <lineage>
        <taxon>Bacteria</taxon>
        <taxon>Pseudomonadati</taxon>
        <taxon>Pseudomonadota</taxon>
        <taxon>Betaproteobacteria</taxon>
        <taxon>Candidatus Accumulibacter</taxon>
    </lineage>
</organism>
<gene>
    <name evidence="2" type="ORF">ACCUM_0198</name>
</gene>
<feature type="region of interest" description="Disordered" evidence="1">
    <location>
        <begin position="1"/>
        <end position="53"/>
    </location>
</feature>
<accession>A0A5S4EKY3</accession>
<dbReference type="AlphaFoldDB" id="A0A5S4EKY3"/>
<protein>
    <submittedName>
        <fullName evidence="2">Uncharacterized protein</fullName>
    </submittedName>
</protein>
<proteinExistence type="predicted"/>
<feature type="region of interest" description="Disordered" evidence="1">
    <location>
        <begin position="71"/>
        <end position="99"/>
    </location>
</feature>
<feature type="compositionally biased region" description="Basic and acidic residues" evidence="1">
    <location>
        <begin position="1"/>
        <end position="19"/>
    </location>
</feature>
<keyword evidence="3" id="KW-1185">Reference proteome</keyword>
<feature type="compositionally biased region" description="Basic and acidic residues" evidence="1">
    <location>
        <begin position="37"/>
        <end position="48"/>
    </location>
</feature>
<evidence type="ECO:0000256" key="1">
    <source>
        <dbReference type="SAM" id="MobiDB-lite"/>
    </source>
</evidence>
<comment type="caution">
    <text evidence="2">The sequence shown here is derived from an EMBL/GenBank/DDBJ whole genome shotgun (WGS) entry which is preliminary data.</text>
</comment>
<evidence type="ECO:0000313" key="3">
    <source>
        <dbReference type="Proteomes" id="UP000306324"/>
    </source>
</evidence>
<name>A0A5S4EKY3_9PROT</name>
<evidence type="ECO:0000313" key="2">
    <source>
        <dbReference type="EMBL" id="TMQ76021.1"/>
    </source>
</evidence>
<reference evidence="2 3" key="1">
    <citation type="submission" date="2019-04" db="EMBL/GenBank/DDBJ databases">
        <title>A novel phosphate-accumulating bacterium identified in bioreactor for phosphate removal from wastewater.</title>
        <authorList>
            <person name="Kotlyarov R.Y."/>
            <person name="Beletsky A.V."/>
            <person name="Kallistova A.Y."/>
            <person name="Dorofeev A.G."/>
            <person name="Nikolaev Y.Y."/>
            <person name="Pimenov N.V."/>
            <person name="Ravin N.V."/>
            <person name="Mardanov A.V."/>
        </authorList>
    </citation>
    <scope>NUCLEOTIDE SEQUENCE [LARGE SCALE GENOMIC DNA]</scope>
    <source>
        <strain evidence="2 3">Bin19</strain>
    </source>
</reference>
<sequence length="132" mass="13967">MDRKRYGAGHRRLECRRQADGPSPQRDPAENHGAGGKVEKGRPAHGDGVDASLTTRRCRVDVRGMSGAGMKVLGRSLSAPSPRGGGAGGEGVPVPDRSQHGHSAIADVVIQHRMTRNPCDFNHTSRLSSPGD</sequence>
<dbReference type="Proteomes" id="UP000306324">
    <property type="component" value="Unassembled WGS sequence"/>
</dbReference>